<dbReference type="Pfam" id="PF01750">
    <property type="entry name" value="HycI"/>
    <property type="match status" value="1"/>
</dbReference>
<dbReference type="NCBIfam" id="TIGR00072">
    <property type="entry name" value="hydrog_prot"/>
    <property type="match status" value="1"/>
</dbReference>
<reference evidence="5" key="1">
    <citation type="submission" date="2016-06" db="EMBL/GenBank/DDBJ databases">
        <title>Complete Genome Sequence of Pandoraea faecigallinarum DSM-23572.</title>
        <authorList>
            <person name="Yong D."/>
            <person name="Ee R."/>
            <person name="Lim Y.-L."/>
            <person name="Yin W.-F."/>
            <person name="Chan K.-G."/>
        </authorList>
    </citation>
    <scope>NUCLEOTIDE SEQUENCE</scope>
    <source>
        <strain evidence="5">DSM 23572</strain>
        <plasmid evidence="5">pPF72-1</plasmid>
    </source>
</reference>
<comment type="similarity">
    <text evidence="1">Belongs to the peptidase A31 family.</text>
</comment>
<keyword evidence="4" id="KW-0378">Hydrolase</keyword>
<evidence type="ECO:0000256" key="3">
    <source>
        <dbReference type="ARBA" id="ARBA00022750"/>
    </source>
</evidence>
<dbReference type="CDD" id="cd00518">
    <property type="entry name" value="H2MP"/>
    <property type="match status" value="1"/>
</dbReference>
<evidence type="ECO:0000313" key="5">
    <source>
        <dbReference type="EMBL" id="AKM33454.3"/>
    </source>
</evidence>
<dbReference type="GO" id="GO:0016485">
    <property type="term" value="P:protein processing"/>
    <property type="evidence" value="ECO:0007669"/>
    <property type="project" value="TreeGrafter"/>
</dbReference>
<protein>
    <submittedName>
        <fullName evidence="5">Hydrogenase maturation protease</fullName>
    </submittedName>
</protein>
<dbReference type="GO" id="GO:0004190">
    <property type="term" value="F:aspartic-type endopeptidase activity"/>
    <property type="evidence" value="ECO:0007669"/>
    <property type="project" value="UniProtKB-KW"/>
</dbReference>
<organism evidence="5 6">
    <name type="scientific">Pandoraea faecigallinarum</name>
    <dbReference type="NCBI Taxonomy" id="656179"/>
    <lineage>
        <taxon>Bacteria</taxon>
        <taxon>Pseudomonadati</taxon>
        <taxon>Pseudomonadota</taxon>
        <taxon>Betaproteobacteria</taxon>
        <taxon>Burkholderiales</taxon>
        <taxon>Burkholderiaceae</taxon>
        <taxon>Pandoraea</taxon>
    </lineage>
</organism>
<geneLocation type="plasmid" evidence="5 6">
    <name>pPF72-1</name>
</geneLocation>
<evidence type="ECO:0000256" key="4">
    <source>
        <dbReference type="ARBA" id="ARBA00022801"/>
    </source>
</evidence>
<proteinExistence type="inferred from homology"/>
<dbReference type="KEGG" id="pfg:AB870_24155"/>
<keyword evidence="6" id="KW-1185">Reference proteome</keyword>
<evidence type="ECO:0000313" key="6">
    <source>
        <dbReference type="Proteomes" id="UP000035651"/>
    </source>
</evidence>
<dbReference type="AlphaFoldDB" id="A0A0H3WZA6"/>
<dbReference type="GO" id="GO:0008047">
    <property type="term" value="F:enzyme activator activity"/>
    <property type="evidence" value="ECO:0007669"/>
    <property type="project" value="InterPro"/>
</dbReference>
<dbReference type="InterPro" id="IPR000671">
    <property type="entry name" value="Peptidase_A31"/>
</dbReference>
<keyword evidence="3" id="KW-0064">Aspartyl protease</keyword>
<dbReference type="EMBL" id="CP011808">
    <property type="protein sequence ID" value="AKM33454.3"/>
    <property type="molecule type" value="Genomic_DNA"/>
</dbReference>
<evidence type="ECO:0000256" key="2">
    <source>
        <dbReference type="ARBA" id="ARBA00022670"/>
    </source>
</evidence>
<accession>A0A0H3WZA6</accession>
<dbReference type="InterPro" id="IPR023430">
    <property type="entry name" value="Pept_HybD-like_dom_sf"/>
</dbReference>
<keyword evidence="2 5" id="KW-0645">Protease</keyword>
<gene>
    <name evidence="5" type="ORF">AB870_24155</name>
</gene>
<dbReference type="SUPFAM" id="SSF53163">
    <property type="entry name" value="HybD-like"/>
    <property type="match status" value="1"/>
</dbReference>
<keyword evidence="5" id="KW-0614">Plasmid</keyword>
<evidence type="ECO:0000256" key="1">
    <source>
        <dbReference type="ARBA" id="ARBA00006814"/>
    </source>
</evidence>
<sequence>MIDPPAATRSVRVIGIGNPDRGDDGISALVTSRLAGRLLSDVCVLTRSGDLMMIGDDVAAADALICIDASAPMGAPGRIRRIDLTTGKPERDMSFTSSHAFGLADAIALAEALGVASRHIVVYAIEGASFDAGAAMTEAVAAAAEQVADCVIAEAMRLRGGSQEGLSHA</sequence>
<dbReference type="PANTHER" id="PTHR30302:SF1">
    <property type="entry name" value="HYDROGENASE 2 MATURATION PROTEASE"/>
    <property type="match status" value="1"/>
</dbReference>
<dbReference type="PANTHER" id="PTHR30302">
    <property type="entry name" value="HYDROGENASE 1 MATURATION PROTEASE"/>
    <property type="match status" value="1"/>
</dbReference>
<dbReference type="Gene3D" id="3.40.50.1450">
    <property type="entry name" value="HybD-like"/>
    <property type="match status" value="1"/>
</dbReference>
<dbReference type="Proteomes" id="UP000035651">
    <property type="component" value="Plasmid pPF72-1"/>
</dbReference>
<name>A0A0H3WZA6_9BURK</name>